<evidence type="ECO:0000313" key="2">
    <source>
        <dbReference type="Proteomes" id="UP000594638"/>
    </source>
</evidence>
<dbReference type="EMBL" id="CACTIH010005861">
    <property type="protein sequence ID" value="CAA3002632.1"/>
    <property type="molecule type" value="Genomic_DNA"/>
</dbReference>
<evidence type="ECO:0000313" key="1">
    <source>
        <dbReference type="EMBL" id="CAA3002632.1"/>
    </source>
</evidence>
<proteinExistence type="predicted"/>
<sequence length="106" mass="11927">MPDIASLHPLSTKFGVDLNLCPSVSFSSGHHSNEVNTLEMANDGSHGSYYPDHMTSLFSRYISLQENRKYAKYKNMNCSEIYDRYGKLFGDTGDSTKYALFPSKLS</sequence>
<dbReference type="Gramene" id="OE9A046417T1">
    <property type="protein sequence ID" value="OE9A046417C1"/>
    <property type="gene ID" value="OE9A046417"/>
</dbReference>
<comment type="caution">
    <text evidence="1">The sequence shown here is derived from an EMBL/GenBank/DDBJ whole genome shotgun (WGS) entry which is preliminary data.</text>
</comment>
<protein>
    <submittedName>
        <fullName evidence="1">Uncharacterized protein</fullName>
    </submittedName>
</protein>
<dbReference type="Proteomes" id="UP000594638">
    <property type="component" value="Unassembled WGS sequence"/>
</dbReference>
<gene>
    <name evidence="1" type="ORF">OLEA9_A046417</name>
</gene>
<organism evidence="1 2">
    <name type="scientific">Olea europaea subsp. europaea</name>
    <dbReference type="NCBI Taxonomy" id="158383"/>
    <lineage>
        <taxon>Eukaryota</taxon>
        <taxon>Viridiplantae</taxon>
        <taxon>Streptophyta</taxon>
        <taxon>Embryophyta</taxon>
        <taxon>Tracheophyta</taxon>
        <taxon>Spermatophyta</taxon>
        <taxon>Magnoliopsida</taxon>
        <taxon>eudicotyledons</taxon>
        <taxon>Gunneridae</taxon>
        <taxon>Pentapetalae</taxon>
        <taxon>asterids</taxon>
        <taxon>lamiids</taxon>
        <taxon>Lamiales</taxon>
        <taxon>Oleaceae</taxon>
        <taxon>Oleeae</taxon>
        <taxon>Olea</taxon>
    </lineage>
</organism>
<dbReference type="AlphaFoldDB" id="A0A8S0TCJ7"/>
<keyword evidence="2" id="KW-1185">Reference proteome</keyword>
<accession>A0A8S0TCJ7</accession>
<name>A0A8S0TCJ7_OLEEU</name>
<reference evidence="1 2" key="1">
    <citation type="submission" date="2019-12" db="EMBL/GenBank/DDBJ databases">
        <authorList>
            <person name="Alioto T."/>
            <person name="Alioto T."/>
            <person name="Gomez Garrido J."/>
        </authorList>
    </citation>
    <scope>NUCLEOTIDE SEQUENCE [LARGE SCALE GENOMIC DNA]</scope>
</reference>
<dbReference type="OrthoDB" id="1415665at2759"/>